<dbReference type="Gene3D" id="3.40.720.10">
    <property type="entry name" value="Alkaline Phosphatase, subunit A"/>
    <property type="match status" value="1"/>
</dbReference>
<feature type="transmembrane region" description="Helical" evidence="2">
    <location>
        <begin position="402"/>
        <end position="423"/>
    </location>
</feature>
<protein>
    <submittedName>
        <fullName evidence="4">Uncharacterized protein</fullName>
    </submittedName>
</protein>
<feature type="region of interest" description="Disordered" evidence="1">
    <location>
        <begin position="806"/>
        <end position="827"/>
    </location>
</feature>
<feature type="transmembrane region" description="Helical" evidence="2">
    <location>
        <begin position="775"/>
        <end position="798"/>
    </location>
</feature>
<keyword evidence="2" id="KW-0472">Membrane</keyword>
<organism evidence="4 5">
    <name type="scientific">Cellulomonas chengniuliangii</name>
    <dbReference type="NCBI Taxonomy" id="2968084"/>
    <lineage>
        <taxon>Bacteria</taxon>
        <taxon>Bacillati</taxon>
        <taxon>Actinomycetota</taxon>
        <taxon>Actinomycetes</taxon>
        <taxon>Micrococcales</taxon>
        <taxon>Cellulomonadaceae</taxon>
        <taxon>Cellulomonas</taxon>
    </lineage>
</organism>
<gene>
    <name evidence="4" type="ORF">NP064_00730</name>
</gene>
<feature type="chain" id="PRO_5046014922" evidence="3">
    <location>
        <begin position="38"/>
        <end position="827"/>
    </location>
</feature>
<accession>A0ABY5KYB5</accession>
<feature type="transmembrane region" description="Helical" evidence="2">
    <location>
        <begin position="488"/>
        <end position="507"/>
    </location>
</feature>
<proteinExistence type="predicted"/>
<feature type="transmembrane region" description="Helical" evidence="2">
    <location>
        <begin position="555"/>
        <end position="577"/>
    </location>
</feature>
<keyword evidence="2" id="KW-1133">Transmembrane helix</keyword>
<evidence type="ECO:0000256" key="1">
    <source>
        <dbReference type="SAM" id="MobiDB-lite"/>
    </source>
</evidence>
<keyword evidence="3" id="KW-0732">Signal</keyword>
<feature type="transmembrane region" description="Helical" evidence="2">
    <location>
        <begin position="514"/>
        <end position="535"/>
    </location>
</feature>
<feature type="transmembrane region" description="Helical" evidence="2">
    <location>
        <begin position="751"/>
        <end position="769"/>
    </location>
</feature>
<feature type="transmembrane region" description="Helical" evidence="2">
    <location>
        <begin position="696"/>
        <end position="717"/>
    </location>
</feature>
<evidence type="ECO:0000313" key="4">
    <source>
        <dbReference type="EMBL" id="UUI75492.1"/>
    </source>
</evidence>
<keyword evidence="5" id="KW-1185">Reference proteome</keyword>
<feature type="transmembrane region" description="Helical" evidence="2">
    <location>
        <begin position="589"/>
        <end position="610"/>
    </location>
</feature>
<evidence type="ECO:0000256" key="2">
    <source>
        <dbReference type="SAM" id="Phobius"/>
    </source>
</evidence>
<keyword evidence="2" id="KW-0812">Transmembrane</keyword>
<name>A0ABY5KYB5_9CELL</name>
<dbReference type="SUPFAM" id="SSF53649">
    <property type="entry name" value="Alkaline phosphatase-like"/>
    <property type="match status" value="1"/>
</dbReference>
<evidence type="ECO:0000313" key="5">
    <source>
        <dbReference type="Proteomes" id="UP001316189"/>
    </source>
</evidence>
<dbReference type="Proteomes" id="UP001316189">
    <property type="component" value="Chromosome"/>
</dbReference>
<dbReference type="RefSeq" id="WP_227568414.1">
    <property type="nucleotide sequence ID" value="NZ_CP101988.1"/>
</dbReference>
<sequence length="827" mass="84793">MPTLPRALTPRRVLAPAMAAVVAALVLMLGLAGSAAAALPASPPALTSASNQAAVERDTAPVVLIGTSGLRWDDVGTLTTPALWSLSRNGAVGNIAARSVHSSNCPADGWLAVSAGARAADLEADDRTCRTLRDPAPDQATPAWDDYVQAAAEGDYASHLGLLGDTLAASGTPAVGIGPGAAIALAGADGVPVGQHQSRPWTMAALETAVLNALKGEAQLVVVDVGSIRDPGQGTTDRLIALPTDEPSPDVEIPELTGPDAVTEPTHAEQARAIDARVGAVLSGIEEFGGETTVLVASLADSSRRPQLQLAAASGPQANGDGDYADALLATRSTRQPGYLQTTDVTPTLLTALGLRGDAPQGALVGTTITTTPGPALASKRVAQLVDDNDNVLAVTPLVPTFYVIFVTINLILYGLVTIGLNGRVLDWWGRALDRWAPRKSRRALAASTDAAIVLKQLRIAGIAVAAIPVSTFLANMSPWWRVDPPSYALTALIVTWVAVITAVALLPRWRNWLLGPLGVVAAITAVVIAIDIATGATLQLESLMGTRSLVAGRFYGFNNTAFALFATATVLLAVAVTNPLVARGRRAAAVGVIVAIGIAATLLDGLPSIGADFGGPPALVPGFAVLALLAAGVRLNWWRVITVLAAGAVTVTGFAVLDWLRPADSRTHLGRFVETVLDGGLWPVVVRKLKQNVDILFSNELTLLAIGGLVVVVLVLGRPLRTAAEAPDGGAYAWLSSGAPLTRLGTDAPMLRAGLVSLAVTLGIGFAVNDSGVVIPAIGIAITVPLLIAACANWMLLLRPHGTSTPRTPIGGDGADEVSPPSPAAG</sequence>
<evidence type="ECO:0000256" key="3">
    <source>
        <dbReference type="SAM" id="SignalP"/>
    </source>
</evidence>
<reference evidence="4 5" key="1">
    <citation type="submission" date="2022-07" db="EMBL/GenBank/DDBJ databases">
        <title>Novel species in genus cellulomonas.</title>
        <authorList>
            <person name="Ye L."/>
        </authorList>
    </citation>
    <scope>NUCLEOTIDE SEQUENCE [LARGE SCALE GENOMIC DNA]</scope>
    <source>
        <strain evidence="5">zg-Y338</strain>
    </source>
</reference>
<dbReference type="EMBL" id="CP101988">
    <property type="protein sequence ID" value="UUI75492.1"/>
    <property type="molecule type" value="Genomic_DNA"/>
</dbReference>
<feature type="transmembrane region" description="Helical" evidence="2">
    <location>
        <begin position="641"/>
        <end position="661"/>
    </location>
</feature>
<feature type="signal peptide" evidence="3">
    <location>
        <begin position="1"/>
        <end position="37"/>
    </location>
</feature>
<dbReference type="InterPro" id="IPR017850">
    <property type="entry name" value="Alkaline_phosphatase_core_sf"/>
</dbReference>